<protein>
    <submittedName>
        <fullName evidence="1">Uncharacterized protein</fullName>
    </submittedName>
</protein>
<reference evidence="1" key="1">
    <citation type="journal article" date="2014" name="Front. Microbiol.">
        <title>High frequency of phylogenetically diverse reductive dehalogenase-homologous genes in deep subseafloor sedimentary metagenomes.</title>
        <authorList>
            <person name="Kawai M."/>
            <person name="Futagami T."/>
            <person name="Toyoda A."/>
            <person name="Takaki Y."/>
            <person name="Nishi S."/>
            <person name="Hori S."/>
            <person name="Arai W."/>
            <person name="Tsubouchi T."/>
            <person name="Morono Y."/>
            <person name="Uchiyama I."/>
            <person name="Ito T."/>
            <person name="Fujiyama A."/>
            <person name="Inagaki F."/>
            <person name="Takami H."/>
        </authorList>
    </citation>
    <scope>NUCLEOTIDE SEQUENCE</scope>
    <source>
        <strain evidence="1">Expedition CK06-06</strain>
    </source>
</reference>
<sequence length="61" mass="6845">EEGWEFGLPKASEVHKWWIGDTEKEKALFSSAAFIESPLAVKTLFSAGQYKLTGDEKVKEV</sequence>
<dbReference type="AlphaFoldDB" id="X1LAG1"/>
<accession>X1LAG1</accession>
<feature type="non-terminal residue" evidence="1">
    <location>
        <position position="1"/>
    </location>
</feature>
<evidence type="ECO:0000313" key="1">
    <source>
        <dbReference type="EMBL" id="GAH99409.1"/>
    </source>
</evidence>
<dbReference type="EMBL" id="BARU01048817">
    <property type="protein sequence ID" value="GAH99409.1"/>
    <property type="molecule type" value="Genomic_DNA"/>
</dbReference>
<gene>
    <name evidence="1" type="ORF">S03H2_72316</name>
</gene>
<name>X1LAG1_9ZZZZ</name>
<proteinExistence type="predicted"/>
<comment type="caution">
    <text evidence="1">The sequence shown here is derived from an EMBL/GenBank/DDBJ whole genome shotgun (WGS) entry which is preliminary data.</text>
</comment>
<organism evidence="1">
    <name type="scientific">marine sediment metagenome</name>
    <dbReference type="NCBI Taxonomy" id="412755"/>
    <lineage>
        <taxon>unclassified sequences</taxon>
        <taxon>metagenomes</taxon>
        <taxon>ecological metagenomes</taxon>
    </lineage>
</organism>